<dbReference type="Pfam" id="PF04536">
    <property type="entry name" value="TPM_phosphatase"/>
    <property type="match status" value="1"/>
</dbReference>
<sequence length="685" mass="71494">MHWRPIARRTAAGCGLTLALFVPAGAALAQPPVDVPPGERIVDESGVLEDPSALAADVRELATQEGITLTAVFVDTFTDPSDPDEWLQEFAELNGLGSSDAVLVVATEDRQQRFSAYSTGPLSTEQQERINRQFITPALAADDWDGAVEGAVEGIETELSGAPAGTGESSDGGGAGFGLLGLGALGLGGLAVYGMASRNKKRRQQGSAPQGGPGGRGAPQGPGGPYQEVPVPELRKRAGELLVSTDNAIQHSEQELAFAQLQYGDEQVEPFRRAVQDAKKHMQASFALQQQLEDHIPDTEEQQRAWLGEIIARSQDAQRPLQEHQEAFSSLRRLESRAPQALEDVRRQAEAVRPRFGAADARLRELTARYNDTALAPVKDNIDQARDRLDFVDTAVEEARTDLAAGRTSDAVLDIRAAEEGVGQAGGLLDAVEHAATELAHAEESLKDAVTIAQRDVAEADALVRRGSNPELAGAVAGVGAVLRTVEEQMGAGRIDPLGLSRRLAVAKDELDKGLASVRSQNDRDRSARETLAHTLVSAQAQLSSASEYIWARRGGVGPEARTRLAEAERYLEAAQQARKSDPSEALTCANEAVRLAGEAQYIAQQDVDSFSYGGFGTPVGMGGHRGRSNSGLGGAMLGGILLGSILNGGGGGGFGGGGGGFGGSFGGGFGGGGGGFGGGIGGSF</sequence>
<accession>A0A4R5Y4W4</accession>
<comment type="caution">
    <text evidence="5">The sequence shown here is derived from an EMBL/GenBank/DDBJ whole genome shotgun (WGS) entry which is preliminary data.</text>
</comment>
<name>A0A4R5Y4W4_KOCRO</name>
<feature type="transmembrane region" description="Helical" evidence="2">
    <location>
        <begin position="175"/>
        <end position="196"/>
    </location>
</feature>
<evidence type="ECO:0000256" key="1">
    <source>
        <dbReference type="SAM" id="MobiDB-lite"/>
    </source>
</evidence>
<dbReference type="Proteomes" id="UP000295163">
    <property type="component" value="Unassembled WGS sequence"/>
</dbReference>
<feature type="chain" id="PRO_5020476286" evidence="3">
    <location>
        <begin position="30"/>
        <end position="685"/>
    </location>
</feature>
<evidence type="ECO:0000256" key="2">
    <source>
        <dbReference type="SAM" id="Phobius"/>
    </source>
</evidence>
<organism evidence="5 6">
    <name type="scientific">Kocuria rosea</name>
    <name type="common">Deinococcus erythromyxa</name>
    <name type="synonym">Micrococcus rubens</name>
    <dbReference type="NCBI Taxonomy" id="1275"/>
    <lineage>
        <taxon>Bacteria</taxon>
        <taxon>Bacillati</taxon>
        <taxon>Actinomycetota</taxon>
        <taxon>Actinomycetes</taxon>
        <taxon>Micrococcales</taxon>
        <taxon>Micrococcaceae</taxon>
        <taxon>Kocuria</taxon>
    </lineage>
</organism>
<reference evidence="5 6" key="1">
    <citation type="submission" date="2019-03" db="EMBL/GenBank/DDBJ databases">
        <title>Genome Sequencing and Assembly of Various Microbes Isolated from Partially Reclaimed Soil and Acid Mine Drainage (AMD) Site.</title>
        <authorList>
            <person name="Steinbock B."/>
            <person name="Bechtold R."/>
            <person name="Sevigny J.L."/>
            <person name="Thomas D."/>
            <person name="Cuthill L.R."/>
            <person name="Aveiro Johannsen E.J."/>
            <person name="Thomas K."/>
            <person name="Ghosh A."/>
        </authorList>
    </citation>
    <scope>NUCLEOTIDE SEQUENCE [LARGE SCALE GENOMIC DNA]</scope>
    <source>
        <strain evidence="5 6">S-A3</strain>
    </source>
</reference>
<feature type="region of interest" description="Disordered" evidence="1">
    <location>
        <begin position="198"/>
        <end position="230"/>
    </location>
</feature>
<dbReference type="AlphaFoldDB" id="A0A4R5Y4W4"/>
<evidence type="ECO:0000313" key="6">
    <source>
        <dbReference type="Proteomes" id="UP000295163"/>
    </source>
</evidence>
<evidence type="ECO:0000313" key="5">
    <source>
        <dbReference type="EMBL" id="TDL39523.1"/>
    </source>
</evidence>
<dbReference type="Gene3D" id="3.10.310.50">
    <property type="match status" value="1"/>
</dbReference>
<dbReference type="EMBL" id="SMZT01000008">
    <property type="protein sequence ID" value="TDL39523.1"/>
    <property type="molecule type" value="Genomic_DNA"/>
</dbReference>
<dbReference type="RefSeq" id="WP_133411297.1">
    <property type="nucleotide sequence ID" value="NZ_SMZT01000008.1"/>
</dbReference>
<dbReference type="InterPro" id="IPR007621">
    <property type="entry name" value="TPM_dom"/>
</dbReference>
<protein>
    <submittedName>
        <fullName evidence="5">TPM domain-containing protein</fullName>
    </submittedName>
</protein>
<feature type="domain" description="TPM" evidence="4">
    <location>
        <begin position="41"/>
        <end position="157"/>
    </location>
</feature>
<keyword evidence="2" id="KW-1133">Transmembrane helix</keyword>
<keyword evidence="2" id="KW-0812">Transmembrane</keyword>
<keyword evidence="3" id="KW-0732">Signal</keyword>
<keyword evidence="2" id="KW-0472">Membrane</keyword>
<feature type="signal peptide" evidence="3">
    <location>
        <begin position="1"/>
        <end position="29"/>
    </location>
</feature>
<gene>
    <name evidence="5" type="ORF">E2R59_15410</name>
</gene>
<evidence type="ECO:0000259" key="4">
    <source>
        <dbReference type="Pfam" id="PF04536"/>
    </source>
</evidence>
<proteinExistence type="predicted"/>
<feature type="compositionally biased region" description="Gly residues" evidence="1">
    <location>
        <begin position="209"/>
        <end position="224"/>
    </location>
</feature>
<evidence type="ECO:0000256" key="3">
    <source>
        <dbReference type="SAM" id="SignalP"/>
    </source>
</evidence>
<dbReference type="GeneID" id="64348814"/>